<dbReference type="GO" id="GO:0003824">
    <property type="term" value="F:catalytic activity"/>
    <property type="evidence" value="ECO:0007669"/>
    <property type="project" value="InterPro"/>
</dbReference>
<dbReference type="EMBL" id="CP018258">
    <property type="protein sequence ID" value="APV43704.1"/>
    <property type="molecule type" value="Genomic_DNA"/>
</dbReference>
<keyword evidence="4" id="KW-0411">Iron-sulfur</keyword>
<dbReference type="Gene3D" id="3.20.20.70">
    <property type="entry name" value="Aldolase class I"/>
    <property type="match status" value="1"/>
</dbReference>
<dbReference type="PROSITE" id="PS51918">
    <property type="entry name" value="RADICAL_SAM"/>
    <property type="match status" value="1"/>
</dbReference>
<keyword evidence="3" id="KW-0408">Iron</keyword>
<dbReference type="KEGG" id="dfo:Dform_00344"/>
<dbReference type="InterPro" id="IPR058240">
    <property type="entry name" value="rSAM_sf"/>
</dbReference>
<keyword evidence="7" id="KW-1185">Reference proteome</keyword>
<dbReference type="RefSeq" id="WP_076003490.1">
    <property type="nucleotide sequence ID" value="NZ_CP018258.1"/>
</dbReference>
<dbReference type="PANTHER" id="PTHR11228">
    <property type="entry name" value="RADICAL SAM DOMAIN PROTEIN"/>
    <property type="match status" value="1"/>
</dbReference>
<dbReference type="AlphaFoldDB" id="A0A1P8F5F0"/>
<evidence type="ECO:0000256" key="4">
    <source>
        <dbReference type="ARBA" id="ARBA00023014"/>
    </source>
</evidence>
<sequence length="429" mass="48298">MNLIIARPCSNSCPYCFETGERRGGQNDFITMANVQILAEWARKTHLDYLSILGGEPFLHPELTSILSTFRRISPSTGFRILTGGVFKSRLLDDLSPDSAGLIFNINEPRDYVNPKHFSKVINNVETAIRRGFRVILGFNVWRTDFDPTFMPRLAHSLARTNFRWTVANPQKYTQSKVLSPGQYQTVAERCIQMLETSTSLGIEALLDCPLPLCFFNDEQLAWVKQYHEGTASRLGVCDPIIDVTPELEALRCFALSKVGRVKVTDFSSEQEIRDWFLQRVDYQLLGNGCFERCADCHHFKTGRCYGGCLAWHKAEADLTAEPPGIELAIKMQDAMDKEQPAAALEFYDAAGFWAKAAASTYIAATAAAKLEKWELVFRYSAIVQDTSSNPELKRLALELLRDVPLNTRVQIETAIEKKHPFVGIPDAN</sequence>
<dbReference type="CDD" id="cd01335">
    <property type="entry name" value="Radical_SAM"/>
    <property type="match status" value="1"/>
</dbReference>
<dbReference type="GO" id="GO:0046872">
    <property type="term" value="F:metal ion binding"/>
    <property type="evidence" value="ECO:0007669"/>
    <property type="project" value="UniProtKB-KW"/>
</dbReference>
<dbReference type="OrthoDB" id="9782387at2"/>
<dbReference type="STRING" id="1839801.Dform_00344"/>
<evidence type="ECO:0000259" key="5">
    <source>
        <dbReference type="PROSITE" id="PS51918"/>
    </source>
</evidence>
<evidence type="ECO:0000313" key="6">
    <source>
        <dbReference type="EMBL" id="APV43704.1"/>
    </source>
</evidence>
<evidence type="ECO:0000256" key="1">
    <source>
        <dbReference type="ARBA" id="ARBA00022691"/>
    </source>
</evidence>
<dbReference type="InterPro" id="IPR007197">
    <property type="entry name" value="rSAM"/>
</dbReference>
<dbReference type="SUPFAM" id="SSF102114">
    <property type="entry name" value="Radical SAM enzymes"/>
    <property type="match status" value="1"/>
</dbReference>
<evidence type="ECO:0000313" key="7">
    <source>
        <dbReference type="Proteomes" id="UP000185934"/>
    </source>
</evidence>
<evidence type="ECO:0000256" key="3">
    <source>
        <dbReference type="ARBA" id="ARBA00023004"/>
    </source>
</evidence>
<dbReference type="GO" id="GO:0051536">
    <property type="term" value="F:iron-sulfur cluster binding"/>
    <property type="evidence" value="ECO:0007669"/>
    <property type="project" value="UniProtKB-KW"/>
</dbReference>
<accession>A0A1P8F5F0</accession>
<keyword evidence="2" id="KW-0479">Metal-binding</keyword>
<protein>
    <submittedName>
        <fullName evidence="6">Radical SAM superfamily enzyme, MoaA/NifB/PqqE/SkfB family</fullName>
    </submittedName>
</protein>
<dbReference type="PANTHER" id="PTHR11228:SF7">
    <property type="entry name" value="PQQA PEPTIDE CYCLASE"/>
    <property type="match status" value="1"/>
</dbReference>
<dbReference type="Proteomes" id="UP000185934">
    <property type="component" value="Chromosome"/>
</dbReference>
<gene>
    <name evidence="6" type="ORF">Dform_00344</name>
</gene>
<keyword evidence="1" id="KW-0949">S-adenosyl-L-methionine</keyword>
<feature type="domain" description="Radical SAM core" evidence="5">
    <location>
        <begin position="1"/>
        <end position="204"/>
    </location>
</feature>
<evidence type="ECO:0000256" key="2">
    <source>
        <dbReference type="ARBA" id="ARBA00022723"/>
    </source>
</evidence>
<dbReference type="InterPro" id="IPR050377">
    <property type="entry name" value="Radical_SAM_PqqE_MftC-like"/>
</dbReference>
<organism evidence="6 7">
    <name type="scientific">Dehalogenimonas formicexedens</name>
    <dbReference type="NCBI Taxonomy" id="1839801"/>
    <lineage>
        <taxon>Bacteria</taxon>
        <taxon>Bacillati</taxon>
        <taxon>Chloroflexota</taxon>
        <taxon>Dehalococcoidia</taxon>
        <taxon>Dehalococcoidales</taxon>
        <taxon>Dehalococcoidaceae</taxon>
        <taxon>Dehalogenimonas</taxon>
    </lineage>
</organism>
<name>A0A1P8F5F0_9CHLR</name>
<proteinExistence type="predicted"/>
<dbReference type="InterPro" id="IPR013785">
    <property type="entry name" value="Aldolase_TIM"/>
</dbReference>
<dbReference type="SFLD" id="SFLDS00029">
    <property type="entry name" value="Radical_SAM"/>
    <property type="match status" value="1"/>
</dbReference>
<dbReference type="Pfam" id="PF04055">
    <property type="entry name" value="Radical_SAM"/>
    <property type="match status" value="1"/>
</dbReference>
<reference evidence="7" key="1">
    <citation type="submission" date="2016-11" db="EMBL/GenBank/DDBJ databases">
        <title>Dehalogenimonas formicexedens sp. nov., a chlorinated alkane respiring bacterium isolated from contaminated groundwater.</title>
        <authorList>
            <person name="Key T.A."/>
            <person name="Bowman K.S."/>
            <person name="Lee I."/>
            <person name="Chun J."/>
            <person name="Albuquerque L."/>
            <person name="da Costa M.S."/>
            <person name="Rainey F.A."/>
            <person name="Moe W.M."/>
        </authorList>
    </citation>
    <scope>NUCLEOTIDE SEQUENCE [LARGE SCALE GENOMIC DNA]</scope>
    <source>
        <strain evidence="7">NSZ-14</strain>
    </source>
</reference>